<dbReference type="Gene3D" id="3.30.70.1560">
    <property type="entry name" value="Alpha-L RNA-binding motif"/>
    <property type="match status" value="1"/>
</dbReference>
<proteinExistence type="inferred from homology"/>
<dbReference type="Proteomes" id="UP000013024">
    <property type="component" value="Unassembled WGS sequence"/>
</dbReference>
<dbReference type="NCBIfam" id="TIGR00093">
    <property type="entry name" value="pseudouridine synthase"/>
    <property type="match status" value="1"/>
</dbReference>
<evidence type="ECO:0000256" key="3">
    <source>
        <dbReference type="ARBA" id="ARBA00023235"/>
    </source>
</evidence>
<dbReference type="InterPro" id="IPR020103">
    <property type="entry name" value="PsdUridine_synth_cat_dom_sf"/>
</dbReference>
<dbReference type="InterPro" id="IPR050343">
    <property type="entry name" value="RsuA_PseudoU_synthase"/>
</dbReference>
<dbReference type="InterPro" id="IPR006145">
    <property type="entry name" value="PsdUridine_synth_RsuA/RluA"/>
</dbReference>
<dbReference type="Pfam" id="PF00849">
    <property type="entry name" value="PseudoU_synth_2"/>
    <property type="match status" value="1"/>
</dbReference>
<protein>
    <recommendedName>
        <fullName evidence="7">Pseudouridine synthase</fullName>
        <ecNumber evidence="7">5.4.99.-</ecNumber>
    </recommendedName>
</protein>
<dbReference type="InterPro" id="IPR020094">
    <property type="entry name" value="TruA/RsuA/RluB/E/F_N"/>
</dbReference>
<dbReference type="PANTHER" id="PTHR47683:SF4">
    <property type="entry name" value="PSEUDOURIDINE SYNTHASE"/>
    <property type="match status" value="1"/>
</dbReference>
<comment type="catalytic activity">
    <reaction evidence="4">
        <text>uridine(516) in 16S rRNA = pseudouridine(516) in 16S rRNA</text>
        <dbReference type="Rhea" id="RHEA:38867"/>
        <dbReference type="Rhea" id="RHEA-COMP:10089"/>
        <dbReference type="Rhea" id="RHEA-COMP:10090"/>
        <dbReference type="ChEBI" id="CHEBI:65314"/>
        <dbReference type="ChEBI" id="CHEBI:65315"/>
        <dbReference type="EC" id="5.4.99.19"/>
    </reaction>
</comment>
<evidence type="ECO:0000256" key="4">
    <source>
        <dbReference type="ARBA" id="ARBA00036749"/>
    </source>
</evidence>
<evidence type="ECO:0000313" key="10">
    <source>
        <dbReference type="Proteomes" id="UP000013024"/>
    </source>
</evidence>
<dbReference type="InterPro" id="IPR018496">
    <property type="entry name" value="PsdUridine_synth_RsuA/RluB_CS"/>
</dbReference>
<dbReference type="PROSITE" id="PS01149">
    <property type="entry name" value="PSI_RSU"/>
    <property type="match status" value="1"/>
</dbReference>
<keyword evidence="10" id="KW-1185">Reference proteome</keyword>
<evidence type="ECO:0000256" key="7">
    <source>
        <dbReference type="RuleBase" id="RU003887"/>
    </source>
</evidence>
<reference evidence="9 10" key="1">
    <citation type="submission" date="2013-02" db="EMBL/GenBank/DDBJ databases">
        <title>The Genome Sequence of Acinetobacter calcoaceticus CIP 81.8.</title>
        <authorList>
            <consortium name="The Broad Institute Genome Sequencing Platform"/>
            <consortium name="The Broad Institute Genome Sequencing Center for Infectious Disease"/>
            <person name="Cerqueira G."/>
            <person name="Feldgarden M."/>
            <person name="Courvalin P."/>
            <person name="Perichon B."/>
            <person name="Grillot-Courvalin C."/>
            <person name="Clermont D."/>
            <person name="Rocha E."/>
            <person name="Yoon E.-J."/>
            <person name="Nemec A."/>
            <person name="Walker B."/>
            <person name="Young S.K."/>
            <person name="Zeng Q."/>
            <person name="Gargeya S."/>
            <person name="Fitzgerald M."/>
            <person name="Haas B."/>
            <person name="Abouelleil A."/>
            <person name="Alvarado L."/>
            <person name="Arachchi H.M."/>
            <person name="Berlin A.M."/>
            <person name="Chapman S.B."/>
            <person name="Dewar J."/>
            <person name="Goldberg J."/>
            <person name="Griggs A."/>
            <person name="Gujja S."/>
            <person name="Hansen M."/>
            <person name="Howarth C."/>
            <person name="Imamovic A."/>
            <person name="Larimer J."/>
            <person name="McCowan C."/>
            <person name="Murphy C."/>
            <person name="Neiman D."/>
            <person name="Pearson M."/>
            <person name="Priest M."/>
            <person name="Roberts A."/>
            <person name="Saif S."/>
            <person name="Shea T."/>
            <person name="Sisk P."/>
            <person name="Sykes S."/>
            <person name="Wortman J."/>
            <person name="Nusbaum C."/>
            <person name="Birren B."/>
        </authorList>
    </citation>
    <scope>NUCLEOTIDE SEQUENCE [LARGE SCALE GENOMIC DNA]</scope>
    <source>
        <strain evidence="9 10">CIP 81.8</strain>
    </source>
</reference>
<dbReference type="GeneID" id="92920073"/>
<keyword evidence="2 6" id="KW-0694">RNA-binding</keyword>
<evidence type="ECO:0000256" key="1">
    <source>
        <dbReference type="ARBA" id="ARBA00008348"/>
    </source>
</evidence>
<dbReference type="SMART" id="SM00363">
    <property type="entry name" value="S4"/>
    <property type="match status" value="1"/>
</dbReference>
<dbReference type="Gene3D" id="3.30.70.580">
    <property type="entry name" value="Pseudouridine synthase I, catalytic domain, N-terminal subdomain"/>
    <property type="match status" value="1"/>
</dbReference>
<dbReference type="SUPFAM" id="SSF55174">
    <property type="entry name" value="Alpha-L RNA-binding motif"/>
    <property type="match status" value="1"/>
</dbReference>
<organism evidence="9 10">
    <name type="scientific">Acinetobacter calcoaceticus DSM 30006 = CIP 81.8</name>
    <dbReference type="NCBI Taxonomy" id="981331"/>
    <lineage>
        <taxon>Bacteria</taxon>
        <taxon>Pseudomonadati</taxon>
        <taxon>Pseudomonadota</taxon>
        <taxon>Gammaproteobacteria</taxon>
        <taxon>Moraxellales</taxon>
        <taxon>Moraxellaceae</taxon>
        <taxon>Acinetobacter</taxon>
        <taxon>Acinetobacter calcoaceticus/baumannii complex</taxon>
    </lineage>
</organism>
<dbReference type="SUPFAM" id="SSF55120">
    <property type="entry name" value="Pseudouridine synthase"/>
    <property type="match status" value="1"/>
</dbReference>
<dbReference type="Pfam" id="PF01479">
    <property type="entry name" value="S4"/>
    <property type="match status" value="1"/>
</dbReference>
<comment type="similarity">
    <text evidence="1 7">Belongs to the pseudouridine synthase RsuA family.</text>
</comment>
<keyword evidence="3 7" id="KW-0413">Isomerase</keyword>
<dbReference type="Gene3D" id="3.10.290.10">
    <property type="entry name" value="RNA-binding S4 domain"/>
    <property type="match status" value="1"/>
</dbReference>
<dbReference type="InterPro" id="IPR002942">
    <property type="entry name" value="S4_RNA-bd"/>
</dbReference>
<dbReference type="PROSITE" id="PS50889">
    <property type="entry name" value="S4"/>
    <property type="match status" value="1"/>
</dbReference>
<dbReference type="InterPro" id="IPR042092">
    <property type="entry name" value="PsdUridine_s_RsuA/RluB/E/F_cat"/>
</dbReference>
<dbReference type="CDD" id="cd02553">
    <property type="entry name" value="PseudoU_synth_RsuA"/>
    <property type="match status" value="1"/>
</dbReference>
<evidence type="ECO:0000313" key="9">
    <source>
        <dbReference type="EMBL" id="ENV98465.1"/>
    </source>
</evidence>
<dbReference type="CDD" id="cd00165">
    <property type="entry name" value="S4"/>
    <property type="match status" value="1"/>
</dbReference>
<comment type="function">
    <text evidence="5">Responsible for synthesis of pseudouridine from uracil-516 in 16S ribosomal RNA.</text>
</comment>
<comment type="caution">
    <text evidence="9">The sequence shown here is derived from an EMBL/GenBank/DDBJ whole genome shotgun (WGS) entry which is preliminary data.</text>
</comment>
<dbReference type="RefSeq" id="WP_005046399.1">
    <property type="nucleotide sequence ID" value="NZ_KB849780.1"/>
</dbReference>
<evidence type="ECO:0000256" key="2">
    <source>
        <dbReference type="ARBA" id="ARBA00022884"/>
    </source>
</evidence>
<accession>A0ABN0K4S4</accession>
<evidence type="ECO:0000256" key="6">
    <source>
        <dbReference type="PROSITE-ProRule" id="PRU00182"/>
    </source>
</evidence>
<feature type="domain" description="RNA-binding S4" evidence="8">
    <location>
        <begin position="1"/>
        <end position="64"/>
    </location>
</feature>
<evidence type="ECO:0000256" key="5">
    <source>
        <dbReference type="ARBA" id="ARBA00037590"/>
    </source>
</evidence>
<dbReference type="InterPro" id="IPR036986">
    <property type="entry name" value="S4_RNA-bd_sf"/>
</dbReference>
<sequence length="234" mass="26517">MLLEKILQSQGFGSRKYCQQLIKNGSVSIEGEIADDLKKQFSPENLEFSLFGQTYQYREQVYIALKKPKGFECSHQPQHHQSVFSLLPEIMIHRGVQAIGRLDQDTTGLLLLTDDGKYLQALTHPRKHVPKVYHVTTIDPVTAEQIVMLSEGVSLHQEKGIFAATDVAMLETHKLTMTIHQGVYHQVKRMIAAVGNKVEALHRHQVGQLVLPEIADGEWIYLSEQQKQLAQNII</sequence>
<dbReference type="InterPro" id="IPR000748">
    <property type="entry name" value="PsdUridine_synth_RsuA/RluB/E/F"/>
</dbReference>
<name>A0ABN0K4S4_ACICA</name>
<dbReference type="PANTHER" id="PTHR47683">
    <property type="entry name" value="PSEUDOURIDINE SYNTHASE FAMILY PROTEIN-RELATED"/>
    <property type="match status" value="1"/>
</dbReference>
<dbReference type="EC" id="5.4.99.-" evidence="7"/>
<gene>
    <name evidence="9" type="ORF">F936_01548</name>
</gene>
<evidence type="ECO:0000259" key="8">
    <source>
        <dbReference type="SMART" id="SM00363"/>
    </source>
</evidence>
<dbReference type="EMBL" id="APQI01000004">
    <property type="protein sequence ID" value="ENV98465.1"/>
    <property type="molecule type" value="Genomic_DNA"/>
</dbReference>